<evidence type="ECO:0000256" key="1">
    <source>
        <dbReference type="ARBA" id="ARBA00004613"/>
    </source>
</evidence>
<evidence type="ECO:0000256" key="8">
    <source>
        <dbReference type="ARBA" id="ARBA00038932"/>
    </source>
</evidence>
<dbReference type="Proteomes" id="UP000053328">
    <property type="component" value="Unassembled WGS sequence"/>
</dbReference>
<dbReference type="GO" id="GO:0004167">
    <property type="term" value="F:dopachrome isomerase activity"/>
    <property type="evidence" value="ECO:0007669"/>
    <property type="project" value="UniProtKB-EC"/>
</dbReference>
<dbReference type="EC" id="5.3.3.12" evidence="8"/>
<comment type="similarity">
    <text evidence="2">Belongs to the MIF family.</text>
</comment>
<reference evidence="14 15" key="1">
    <citation type="submission" date="2015-01" db="EMBL/GenBank/DDBJ databases">
        <title>The Genome Sequence of Exophiala spinifera CBS89968.</title>
        <authorList>
            <consortium name="The Broad Institute Genomics Platform"/>
            <person name="Cuomo C."/>
            <person name="de Hoog S."/>
            <person name="Gorbushina A."/>
            <person name="Stielow B."/>
            <person name="Teixiera M."/>
            <person name="Abouelleil A."/>
            <person name="Chapman S.B."/>
            <person name="Priest M."/>
            <person name="Young S.K."/>
            <person name="Wortman J."/>
            <person name="Nusbaum C."/>
            <person name="Birren B."/>
        </authorList>
    </citation>
    <scope>NUCLEOTIDE SEQUENCE [LARGE SCALE GENOMIC DNA]</scope>
    <source>
        <strain evidence="14 15">CBS 89968</strain>
    </source>
</reference>
<evidence type="ECO:0000313" key="14">
    <source>
        <dbReference type="EMBL" id="KIW11725.1"/>
    </source>
</evidence>
<dbReference type="HOGENOM" id="CLU_038298_3_0_1"/>
<evidence type="ECO:0000256" key="3">
    <source>
        <dbReference type="ARBA" id="ARBA00022514"/>
    </source>
</evidence>
<comment type="catalytic activity">
    <reaction evidence="6">
        <text>3-phenylpyruvate = enol-phenylpyruvate</text>
        <dbReference type="Rhea" id="RHEA:17097"/>
        <dbReference type="ChEBI" id="CHEBI:16815"/>
        <dbReference type="ChEBI" id="CHEBI:18005"/>
        <dbReference type="EC" id="5.3.2.1"/>
    </reaction>
</comment>
<proteinExistence type="inferred from homology"/>
<evidence type="ECO:0000256" key="9">
    <source>
        <dbReference type="ARBA" id="ARBA00039086"/>
    </source>
</evidence>
<dbReference type="PANTHER" id="PTHR11954:SF6">
    <property type="entry name" value="MACROPHAGE MIGRATION INHIBITORY FACTOR"/>
    <property type="match status" value="1"/>
</dbReference>
<evidence type="ECO:0000256" key="6">
    <source>
        <dbReference type="ARBA" id="ARBA00036735"/>
    </source>
</evidence>
<feature type="compositionally biased region" description="Polar residues" evidence="13">
    <location>
        <begin position="278"/>
        <end position="294"/>
    </location>
</feature>
<dbReference type="SUPFAM" id="SSF55331">
    <property type="entry name" value="Tautomerase/MIF"/>
    <property type="match status" value="1"/>
</dbReference>
<dbReference type="OrthoDB" id="255819at2759"/>
<evidence type="ECO:0000256" key="5">
    <source>
        <dbReference type="ARBA" id="ARBA00023235"/>
    </source>
</evidence>
<dbReference type="InterPro" id="IPR014347">
    <property type="entry name" value="Tautomerase/MIF_sf"/>
</dbReference>
<keyword evidence="15" id="KW-1185">Reference proteome</keyword>
<protein>
    <recommendedName>
        <fullName evidence="12">L-dopachrome isomerase</fullName>
        <ecNumber evidence="9">5.3.2.1</ecNumber>
        <ecNumber evidence="8">5.3.3.12</ecNumber>
    </recommendedName>
    <alternativeName>
        <fullName evidence="10">L-dopachrome tautomerase</fullName>
    </alternativeName>
    <alternativeName>
        <fullName evidence="11">Phenylpyruvate tautomerase</fullName>
    </alternativeName>
</protein>
<dbReference type="VEuPathDB" id="FungiDB:PV08_11027"/>
<dbReference type="InterPro" id="IPR001398">
    <property type="entry name" value="Macrophage_inhib_fac"/>
</dbReference>
<dbReference type="GeneID" id="27338110"/>
<evidence type="ECO:0000256" key="2">
    <source>
        <dbReference type="ARBA" id="ARBA00005851"/>
    </source>
</evidence>
<keyword evidence="5" id="KW-0413">Isomerase</keyword>
<feature type="compositionally biased region" description="Polar residues" evidence="13">
    <location>
        <begin position="54"/>
        <end position="67"/>
    </location>
</feature>
<dbReference type="GO" id="GO:0005576">
    <property type="term" value="C:extracellular region"/>
    <property type="evidence" value="ECO:0007669"/>
    <property type="project" value="UniProtKB-SubCell"/>
</dbReference>
<evidence type="ECO:0000256" key="4">
    <source>
        <dbReference type="ARBA" id="ARBA00022525"/>
    </source>
</evidence>
<dbReference type="Pfam" id="PF01187">
    <property type="entry name" value="MIF"/>
    <property type="match status" value="1"/>
</dbReference>
<dbReference type="STRING" id="91928.A0A0D2AZ27"/>
<feature type="region of interest" description="Disordered" evidence="13">
    <location>
        <begin position="40"/>
        <end position="69"/>
    </location>
</feature>
<organism evidence="14 15">
    <name type="scientific">Exophiala spinifera</name>
    <dbReference type="NCBI Taxonomy" id="91928"/>
    <lineage>
        <taxon>Eukaryota</taxon>
        <taxon>Fungi</taxon>
        <taxon>Dikarya</taxon>
        <taxon>Ascomycota</taxon>
        <taxon>Pezizomycotina</taxon>
        <taxon>Eurotiomycetes</taxon>
        <taxon>Chaetothyriomycetidae</taxon>
        <taxon>Chaetothyriales</taxon>
        <taxon>Herpotrichiellaceae</taxon>
        <taxon>Exophiala</taxon>
    </lineage>
</organism>
<evidence type="ECO:0000256" key="10">
    <source>
        <dbReference type="ARBA" id="ARBA00041631"/>
    </source>
</evidence>
<comment type="subcellular location">
    <subcellularLocation>
        <location evidence="1">Secreted</location>
    </subcellularLocation>
</comment>
<keyword evidence="3" id="KW-0202">Cytokine</keyword>
<gene>
    <name evidence="14" type="ORF">PV08_11027</name>
</gene>
<evidence type="ECO:0000256" key="12">
    <source>
        <dbReference type="ARBA" id="ARBA00042730"/>
    </source>
</evidence>
<name>A0A0D2AZ27_9EURO</name>
<evidence type="ECO:0000256" key="11">
    <source>
        <dbReference type="ARBA" id="ARBA00041912"/>
    </source>
</evidence>
<comment type="catalytic activity">
    <reaction evidence="7">
        <text>L-dopachrome = 5,6-dihydroxyindole-2-carboxylate</text>
        <dbReference type="Rhea" id="RHEA:13041"/>
        <dbReference type="ChEBI" id="CHEBI:16875"/>
        <dbReference type="ChEBI" id="CHEBI:57509"/>
        <dbReference type="EC" id="5.3.3.12"/>
    </reaction>
</comment>
<dbReference type="Gene3D" id="3.30.429.10">
    <property type="entry name" value="Macrophage Migration Inhibitory Factor"/>
    <property type="match status" value="1"/>
</dbReference>
<dbReference type="GO" id="GO:0050178">
    <property type="term" value="F:phenylpyruvate tautomerase activity"/>
    <property type="evidence" value="ECO:0007669"/>
    <property type="project" value="UniProtKB-EC"/>
</dbReference>
<dbReference type="PANTHER" id="PTHR11954">
    <property type="entry name" value="D-DOPACHROME DECARBOXYLASE"/>
    <property type="match status" value="1"/>
</dbReference>
<accession>A0A0D2AZ27</accession>
<dbReference type="EMBL" id="KN847499">
    <property type="protein sequence ID" value="KIW11725.1"/>
    <property type="molecule type" value="Genomic_DNA"/>
</dbReference>
<dbReference type="AlphaFoldDB" id="A0A0D2AZ27"/>
<evidence type="ECO:0000256" key="13">
    <source>
        <dbReference type="SAM" id="MobiDB-lite"/>
    </source>
</evidence>
<evidence type="ECO:0000313" key="15">
    <source>
        <dbReference type="Proteomes" id="UP000053328"/>
    </source>
</evidence>
<keyword evidence="4" id="KW-0964">Secreted</keyword>
<dbReference type="RefSeq" id="XP_016231941.1">
    <property type="nucleotide sequence ID" value="XM_016385339.1"/>
</dbReference>
<feature type="region of interest" description="Disordered" evidence="13">
    <location>
        <begin position="244"/>
        <end position="311"/>
    </location>
</feature>
<evidence type="ECO:0000256" key="7">
    <source>
        <dbReference type="ARBA" id="ARBA00036823"/>
    </source>
</evidence>
<sequence>MTSTPASSNQINAMTVENVFPTPPTGQPDAGTLFRLKRTLSPPPKRLLPRERAQSTPPETTRSNQFGILTKGTDGQWPDMASLESSWQRLHLSKKKSQYFEGAFAYREPNNTAKERILKDSVVLAEIRLNYSLDSEKEFLIDLSFRLSEIYQRPESCIMVLMTTDVSMLLGGNSEPAYHLMITALPSEIAATKNKRSTRLLQDFILDTLQIPQGRGVVQFQAVTEENLATNGMTALQEIEQLERQPPEEDGRFTAVSRQSRRSKKSTGPALTERIKSSIPSLRSTTPSRQQYNTVHLGESKSTEASGLGRKRVKRRQSILAFFKR</sequence>
<dbReference type="EC" id="5.3.2.1" evidence="9"/>